<proteinExistence type="predicted"/>
<organism evidence="1 2">
    <name type="scientific">Persicobacter diffluens</name>
    <dbReference type="NCBI Taxonomy" id="981"/>
    <lineage>
        <taxon>Bacteria</taxon>
        <taxon>Pseudomonadati</taxon>
        <taxon>Bacteroidota</taxon>
        <taxon>Cytophagia</taxon>
        <taxon>Cytophagales</taxon>
        <taxon>Persicobacteraceae</taxon>
        <taxon>Persicobacter</taxon>
    </lineage>
</organism>
<protein>
    <submittedName>
        <fullName evidence="1">Uncharacterized protein</fullName>
    </submittedName>
</protein>
<accession>A0AAN5AJ27</accession>
<keyword evidence="2" id="KW-1185">Reference proteome</keyword>
<evidence type="ECO:0000313" key="1">
    <source>
        <dbReference type="EMBL" id="GJM60474.1"/>
    </source>
</evidence>
<dbReference type="AlphaFoldDB" id="A0AAN5AJ27"/>
<name>A0AAN5AJ27_9BACT</name>
<comment type="caution">
    <text evidence="1">The sequence shown here is derived from an EMBL/GenBank/DDBJ whole genome shotgun (WGS) entry which is preliminary data.</text>
</comment>
<sequence length="61" mass="7116">MRELKDTPKLNLLIQEDVEQQLNELKKLKKPVKEDLLEDVLEGFKELAKQIESGQKDPDVK</sequence>
<evidence type="ECO:0000313" key="2">
    <source>
        <dbReference type="Proteomes" id="UP001310022"/>
    </source>
</evidence>
<reference evidence="1 2" key="1">
    <citation type="submission" date="2021-12" db="EMBL/GenBank/DDBJ databases">
        <title>Genome sequencing of bacteria with rrn-lacking chromosome and rrn-plasmid.</title>
        <authorList>
            <person name="Anda M."/>
            <person name="Iwasaki W."/>
        </authorList>
    </citation>
    <scope>NUCLEOTIDE SEQUENCE [LARGE SCALE GENOMIC DNA]</scope>
    <source>
        <strain evidence="1 2">NBRC 15940</strain>
    </source>
</reference>
<dbReference type="Proteomes" id="UP001310022">
    <property type="component" value="Unassembled WGS sequence"/>
</dbReference>
<gene>
    <name evidence="1" type="ORF">PEDI_10260</name>
</gene>
<dbReference type="EMBL" id="BQKE01000001">
    <property type="protein sequence ID" value="GJM60474.1"/>
    <property type="molecule type" value="Genomic_DNA"/>
</dbReference>